<dbReference type="EMBL" id="AP018711">
    <property type="protein sequence ID" value="BBE32476.1"/>
    <property type="molecule type" value="Genomic_DNA"/>
</dbReference>
<dbReference type="EMBL" id="RBWX01000008">
    <property type="protein sequence ID" value="RKS88720.1"/>
    <property type="molecule type" value="Genomic_DNA"/>
</dbReference>
<dbReference type="RefSeq" id="WP_121050306.1">
    <property type="nucleotide sequence ID" value="NZ_AP018711.1"/>
</dbReference>
<dbReference type="Gene3D" id="3.40.50.10540">
    <property type="entry name" value="Crotonobetainyl-coa:carnitine coa-transferase, domain 1"/>
    <property type="match status" value="1"/>
</dbReference>
<organism evidence="1 3">
    <name type="scientific">Sphingosinicella microcystinivorans</name>
    <dbReference type="NCBI Taxonomy" id="335406"/>
    <lineage>
        <taxon>Bacteria</taxon>
        <taxon>Pseudomonadati</taxon>
        <taxon>Pseudomonadota</taxon>
        <taxon>Alphaproteobacteria</taxon>
        <taxon>Sphingomonadales</taxon>
        <taxon>Sphingosinicellaceae</taxon>
        <taxon>Sphingosinicella</taxon>
    </lineage>
</organism>
<evidence type="ECO:0000313" key="2">
    <source>
        <dbReference type="EMBL" id="RKS88720.1"/>
    </source>
</evidence>
<gene>
    <name evidence="2" type="ORF">DFR51_1926</name>
    <name evidence="1" type="ORF">SmB9_01340</name>
</gene>
<dbReference type="Pfam" id="PF02515">
    <property type="entry name" value="CoA_transf_3"/>
    <property type="match status" value="1"/>
</dbReference>
<dbReference type="PANTHER" id="PTHR48228:SF5">
    <property type="entry name" value="ALPHA-METHYLACYL-COA RACEMASE"/>
    <property type="match status" value="1"/>
</dbReference>
<evidence type="ECO:0000313" key="1">
    <source>
        <dbReference type="EMBL" id="BBE32476.1"/>
    </source>
</evidence>
<dbReference type="InterPro" id="IPR003673">
    <property type="entry name" value="CoA-Trfase_fam_III"/>
</dbReference>
<dbReference type="Proteomes" id="UP000276029">
    <property type="component" value="Unassembled WGS sequence"/>
</dbReference>
<dbReference type="AlphaFoldDB" id="A0AAD1D3J8"/>
<reference evidence="2 4" key="2">
    <citation type="submission" date="2018-10" db="EMBL/GenBank/DDBJ databases">
        <title>Genomic Encyclopedia of Type Strains, Phase IV (KMG-IV): sequencing the most valuable type-strain genomes for metagenomic binning, comparative biology and taxonomic classification.</title>
        <authorList>
            <person name="Goeker M."/>
        </authorList>
    </citation>
    <scope>NUCLEOTIDE SEQUENCE [LARGE SCALE GENOMIC DNA]</scope>
    <source>
        <strain evidence="2 4">DSM 19791</strain>
    </source>
</reference>
<evidence type="ECO:0000313" key="4">
    <source>
        <dbReference type="Proteomes" id="UP000276029"/>
    </source>
</evidence>
<dbReference type="InterPro" id="IPR050509">
    <property type="entry name" value="CoA-transferase_III"/>
</dbReference>
<accession>A0AAD1D3J8</accession>
<name>A0AAD1D3J8_SPHMI</name>
<sequence>MTSDGPLKGLRVVEFSGIGPAPFAAMLLADMGADVVRIDRPNAPMEYVLARGKRSIALNVKQTADRDIAIDLIKRAEILIEGFRPGVMERLGLGPEPMLAINPKLVYGRMTGWGQNGPLAQAAGHDLNYISLSGALHAIGPADGPPIPPLNLVGDFGGGSLYLVMGVLAALSYARANGHGQVVDAAMSDGASSLMGLFYELKARDEWTDARSANFLDGAAPFYRCYSCADGTWVSIAAIEPPFWGELREKLGLVDPLFDRRDDPASWPEISAALEKIFLTRTRVHWCELLEGSDACFAPVLSLSEAPQHPHNRARGTFTSNARTAPAPRFSATPLCVGSDPPATNADCEAIIRDWLGS</sequence>
<dbReference type="SUPFAM" id="SSF89796">
    <property type="entry name" value="CoA-transferase family III (CaiB/BaiF)"/>
    <property type="match status" value="1"/>
</dbReference>
<dbReference type="Proteomes" id="UP000275727">
    <property type="component" value="Chromosome"/>
</dbReference>
<dbReference type="InterPro" id="IPR023606">
    <property type="entry name" value="CoA-Trfase_III_dom_1_sf"/>
</dbReference>
<keyword evidence="4" id="KW-1185">Reference proteome</keyword>
<dbReference type="Gene3D" id="3.30.1540.10">
    <property type="entry name" value="formyl-coa transferase, domain 3"/>
    <property type="match status" value="1"/>
</dbReference>
<evidence type="ECO:0000313" key="3">
    <source>
        <dbReference type="Proteomes" id="UP000275727"/>
    </source>
</evidence>
<reference evidence="1 3" key="1">
    <citation type="submission" date="2018-06" db="EMBL/GenBank/DDBJ databases">
        <title>Complete Genome Sequence of the Microcystin-Degrading Bacterium Sphingosinicella microcystinivorans Strain B-9.</title>
        <authorList>
            <person name="Jin H."/>
            <person name="Nishizawa T."/>
            <person name="Guo Y."/>
            <person name="Nishizawa A."/>
            <person name="Park H."/>
            <person name="Kato H."/>
            <person name="Tsuji K."/>
            <person name="Harada K."/>
        </authorList>
    </citation>
    <scope>NUCLEOTIDE SEQUENCE [LARGE SCALE GENOMIC DNA]</scope>
    <source>
        <strain evidence="1 3">B9</strain>
    </source>
</reference>
<dbReference type="PANTHER" id="PTHR48228">
    <property type="entry name" value="SUCCINYL-COA--D-CITRAMALATE COA-TRANSFERASE"/>
    <property type="match status" value="1"/>
</dbReference>
<proteinExistence type="predicted"/>
<dbReference type="GO" id="GO:0003824">
    <property type="term" value="F:catalytic activity"/>
    <property type="evidence" value="ECO:0007669"/>
    <property type="project" value="InterPro"/>
</dbReference>
<dbReference type="InterPro" id="IPR044855">
    <property type="entry name" value="CoA-Trfase_III_dom3_sf"/>
</dbReference>
<dbReference type="KEGG" id="smic:SmB9_01340"/>
<protein>
    <submittedName>
        <fullName evidence="1">Alpha-methylacyl-CoA racemase</fullName>
    </submittedName>
</protein>